<reference evidence="4" key="2">
    <citation type="submission" date="2011-04" db="EMBL/GenBank/DDBJ databases">
        <title>The complete genome of chromosome of Treponema succinifaciens DSM 2489.</title>
        <authorList>
            <person name="Lucas S."/>
            <person name="Copeland A."/>
            <person name="Lapidus A."/>
            <person name="Bruce D."/>
            <person name="Goodwin L."/>
            <person name="Pitluck S."/>
            <person name="Peters L."/>
            <person name="Kyrpides N."/>
            <person name="Mavromatis K."/>
            <person name="Ivanova N."/>
            <person name="Ovchinnikova G."/>
            <person name="Teshima H."/>
            <person name="Detter J.C."/>
            <person name="Tapia R."/>
            <person name="Han C."/>
            <person name="Land M."/>
            <person name="Hauser L."/>
            <person name="Markowitz V."/>
            <person name="Cheng J.-F."/>
            <person name="Hugenholtz P."/>
            <person name="Woyke T."/>
            <person name="Wu D."/>
            <person name="Gronow S."/>
            <person name="Wellnitz S."/>
            <person name="Brambilla E."/>
            <person name="Klenk H.-P."/>
            <person name="Eisen J.A."/>
        </authorList>
    </citation>
    <scope>NUCLEOTIDE SEQUENCE [LARGE SCALE GENOMIC DNA]</scope>
    <source>
        <strain evidence="4">ATCC 33096 / DSM 2489 / 6091</strain>
    </source>
</reference>
<keyword evidence="4" id="KW-1185">Reference proteome</keyword>
<dbReference type="AlphaFoldDB" id="F2NRX6"/>
<evidence type="ECO:0008006" key="5">
    <source>
        <dbReference type="Google" id="ProtNLM"/>
    </source>
</evidence>
<dbReference type="Proteomes" id="UP000006852">
    <property type="component" value="Chromosome"/>
</dbReference>
<dbReference type="GeneID" id="302998468"/>
<feature type="compositionally biased region" description="Polar residues" evidence="1">
    <location>
        <begin position="328"/>
        <end position="345"/>
    </location>
</feature>
<feature type="compositionally biased region" description="Basic and acidic residues" evidence="1">
    <location>
        <begin position="123"/>
        <end position="139"/>
    </location>
</feature>
<feature type="compositionally biased region" description="Basic and acidic residues" evidence="1">
    <location>
        <begin position="354"/>
        <end position="369"/>
    </location>
</feature>
<name>F2NRX6_TRES6</name>
<feature type="region of interest" description="Disordered" evidence="1">
    <location>
        <begin position="323"/>
        <end position="403"/>
    </location>
</feature>
<accession>F2NRX6</accession>
<dbReference type="EMBL" id="CP002631">
    <property type="protein sequence ID" value="AEB14212.1"/>
    <property type="molecule type" value="Genomic_DNA"/>
</dbReference>
<dbReference type="Gene3D" id="1.25.40.10">
    <property type="entry name" value="Tetratricopeptide repeat domain"/>
    <property type="match status" value="1"/>
</dbReference>
<feature type="compositionally biased region" description="Low complexity" evidence="1">
    <location>
        <begin position="177"/>
        <end position="190"/>
    </location>
</feature>
<feature type="region of interest" description="Disordered" evidence="1">
    <location>
        <begin position="25"/>
        <end position="221"/>
    </location>
</feature>
<feature type="compositionally biased region" description="Basic and acidic residues" evidence="1">
    <location>
        <begin position="60"/>
        <end position="86"/>
    </location>
</feature>
<protein>
    <recommendedName>
        <fullName evidence="5">Outer membrane lipoprotein BamD-like domain-containing protein</fullName>
    </recommendedName>
</protein>
<feature type="signal peptide" evidence="2">
    <location>
        <begin position="1"/>
        <end position="18"/>
    </location>
</feature>
<dbReference type="HOGENOM" id="CLU_553143_0_0_12"/>
<dbReference type="PROSITE" id="PS51257">
    <property type="entry name" value="PROKAR_LIPOPROTEIN"/>
    <property type="match status" value="1"/>
</dbReference>
<dbReference type="OrthoDB" id="360241at2"/>
<dbReference type="RefSeq" id="WP_013701499.1">
    <property type="nucleotide sequence ID" value="NC_015385.1"/>
</dbReference>
<dbReference type="InterPro" id="IPR011990">
    <property type="entry name" value="TPR-like_helical_dom_sf"/>
</dbReference>
<feature type="compositionally biased region" description="Basic and acidic residues" evidence="1">
    <location>
        <begin position="163"/>
        <end position="176"/>
    </location>
</feature>
<proteinExistence type="predicted"/>
<reference evidence="3 4" key="1">
    <citation type="journal article" date="2011" name="Stand. Genomic Sci.">
        <title>Complete genome sequence of Treponema succinifaciens type strain (6091).</title>
        <authorList>
            <person name="Han C."/>
            <person name="Gronow S."/>
            <person name="Teshima H."/>
            <person name="Lapidus A."/>
            <person name="Nolan M."/>
            <person name="Lucas S."/>
            <person name="Hammon N."/>
            <person name="Deshpande S."/>
            <person name="Cheng J.F."/>
            <person name="Zeytun A."/>
            <person name="Tapia R."/>
            <person name="Goodwin L."/>
            <person name="Pitluck S."/>
            <person name="Liolios K."/>
            <person name="Pagani I."/>
            <person name="Ivanova N."/>
            <person name="Mavromatis K."/>
            <person name="Mikhailova N."/>
            <person name="Huntemann M."/>
            <person name="Pati A."/>
            <person name="Chen A."/>
            <person name="Palaniappan K."/>
            <person name="Land M."/>
            <person name="Hauser L."/>
            <person name="Brambilla E.M."/>
            <person name="Rohde M."/>
            <person name="Goker M."/>
            <person name="Woyke T."/>
            <person name="Bristow J."/>
            <person name="Eisen J.A."/>
            <person name="Markowitz V."/>
            <person name="Hugenholtz P."/>
            <person name="Kyrpides N.C."/>
            <person name="Klenk H.P."/>
            <person name="Detter J.C."/>
        </authorList>
    </citation>
    <scope>NUCLEOTIDE SEQUENCE [LARGE SCALE GENOMIC DNA]</scope>
    <source>
        <strain evidence="4">ATCC 33096 / DSM 2489 / 6091</strain>
    </source>
</reference>
<evidence type="ECO:0000313" key="4">
    <source>
        <dbReference type="Proteomes" id="UP000006852"/>
    </source>
</evidence>
<feature type="compositionally biased region" description="Low complexity" evidence="1">
    <location>
        <begin position="376"/>
        <end position="394"/>
    </location>
</feature>
<evidence type="ECO:0000256" key="2">
    <source>
        <dbReference type="SAM" id="SignalP"/>
    </source>
</evidence>
<organism evidence="3 4">
    <name type="scientific">Treponema succinifaciens (strain ATCC 33096 / DSM 2489 / 6091)</name>
    <dbReference type="NCBI Taxonomy" id="869209"/>
    <lineage>
        <taxon>Bacteria</taxon>
        <taxon>Pseudomonadati</taxon>
        <taxon>Spirochaetota</taxon>
        <taxon>Spirochaetia</taxon>
        <taxon>Spirochaetales</taxon>
        <taxon>Treponemataceae</taxon>
        <taxon>Treponema</taxon>
    </lineage>
</organism>
<dbReference type="eggNOG" id="COG4105">
    <property type="taxonomic scope" value="Bacteria"/>
</dbReference>
<sequence>MIKFFLALLFTFLFFSCASSPKENEESVLHSETEITAEENQLQEQEIEKTQEQNPEISNEEIHPEKNSSDENPPEEKIQEEIKLEPIEDIQGYYESDPEPVFLEKQEVIEPIEETEEIPLVPPEEKIQEENSEPEKEESALQEISSSENVAEEIQSEQGEVPAEEKNEVSENENSKTEITNTENSEEIISQPEIQVPEANVKENSAETTSQEEETEPEKVPVIPSRSVSMKNSQYLDIVYPGKGWIYLGEEDGKNLMRYFGRKIGDKNTSFSLRSREEGKTILHFYKNDQLTGAFIDDYLEVEIKGKNSSAERILAPDYSSIVPPAQKNVNQEKISTSEISNQKNEIPEASSKIPEENSIDKKDYEKENPSTQTFSEISSGSEVASSQEISSTSLEKNNSSDSSADELLKAAQEYFNSKKYKDSLACLESFFEKTDSRIDEGLFLQAQIFESNSSERNIKSALDNYETIIRRYPQSPIWKKASERVTYLKKFYFNIR</sequence>
<feature type="chain" id="PRO_5003287168" description="Outer membrane lipoprotein BamD-like domain-containing protein" evidence="2">
    <location>
        <begin position="19"/>
        <end position="497"/>
    </location>
</feature>
<evidence type="ECO:0000256" key="1">
    <source>
        <dbReference type="SAM" id="MobiDB-lite"/>
    </source>
</evidence>
<evidence type="ECO:0000313" key="3">
    <source>
        <dbReference type="EMBL" id="AEB14212.1"/>
    </source>
</evidence>
<dbReference type="STRING" id="869209.Tresu_1304"/>
<dbReference type="KEGG" id="tsu:Tresu_1304"/>
<gene>
    <name evidence="3" type="ordered locus">Tresu_1304</name>
</gene>
<keyword evidence="2" id="KW-0732">Signal</keyword>